<organism evidence="1">
    <name type="scientific">Oryza nivara</name>
    <name type="common">Indian wild rice</name>
    <name type="synonym">Oryza sativa f. spontanea</name>
    <dbReference type="NCBI Taxonomy" id="4536"/>
    <lineage>
        <taxon>Eukaryota</taxon>
        <taxon>Viridiplantae</taxon>
        <taxon>Streptophyta</taxon>
        <taxon>Embryophyta</taxon>
        <taxon>Tracheophyta</taxon>
        <taxon>Spermatophyta</taxon>
        <taxon>Magnoliopsida</taxon>
        <taxon>Liliopsida</taxon>
        <taxon>Poales</taxon>
        <taxon>Poaceae</taxon>
        <taxon>BOP clade</taxon>
        <taxon>Oryzoideae</taxon>
        <taxon>Oryzeae</taxon>
        <taxon>Oryzinae</taxon>
        <taxon>Oryza</taxon>
    </lineage>
</organism>
<accession>A0A0E0I4R7</accession>
<evidence type="ECO:0000313" key="1">
    <source>
        <dbReference type="EnsemblPlants" id="ONIVA07G23740.1"/>
    </source>
</evidence>
<sequence length="74" mass="8674">MQLVVIQVLEICQVRCQHLNSSSPAMNKAECHNVKERAPNSMAESHTNQWTCTTEEWSFSWSLEMTDTYRLRTR</sequence>
<dbReference type="Proteomes" id="UP000006591">
    <property type="component" value="Chromosome 7"/>
</dbReference>
<dbReference type="AlphaFoldDB" id="A0A0E0I4R7"/>
<evidence type="ECO:0000313" key="2">
    <source>
        <dbReference type="Proteomes" id="UP000006591"/>
    </source>
</evidence>
<protein>
    <submittedName>
        <fullName evidence="1">Uncharacterized protein</fullName>
    </submittedName>
</protein>
<reference evidence="1" key="1">
    <citation type="submission" date="2015-04" db="UniProtKB">
        <authorList>
            <consortium name="EnsemblPlants"/>
        </authorList>
    </citation>
    <scope>IDENTIFICATION</scope>
    <source>
        <strain evidence="1">SL10</strain>
    </source>
</reference>
<dbReference type="Gramene" id="ONIVA07G23740.1">
    <property type="protein sequence ID" value="ONIVA07G23740.1"/>
    <property type="gene ID" value="ONIVA07G23740"/>
</dbReference>
<keyword evidence="2" id="KW-1185">Reference proteome</keyword>
<proteinExistence type="predicted"/>
<dbReference type="EnsemblPlants" id="ONIVA07G23740.1">
    <property type="protein sequence ID" value="ONIVA07G23740.1"/>
    <property type="gene ID" value="ONIVA07G23740"/>
</dbReference>
<dbReference type="HOGENOM" id="CLU_2692019_0_0_1"/>
<reference evidence="1" key="2">
    <citation type="submission" date="2018-04" db="EMBL/GenBank/DDBJ databases">
        <title>OnivRS2 (Oryza nivara Reference Sequence Version 2).</title>
        <authorList>
            <person name="Zhang J."/>
            <person name="Kudrna D."/>
            <person name="Lee S."/>
            <person name="Talag J."/>
            <person name="Rajasekar S."/>
            <person name="Welchert J."/>
            <person name="Hsing Y.-I."/>
            <person name="Wing R.A."/>
        </authorList>
    </citation>
    <scope>NUCLEOTIDE SEQUENCE [LARGE SCALE GENOMIC DNA]</scope>
    <source>
        <strain evidence="1">SL10</strain>
    </source>
</reference>
<name>A0A0E0I4R7_ORYNI</name>